<dbReference type="Pfam" id="PF00400">
    <property type="entry name" value="WD40"/>
    <property type="match status" value="1"/>
</dbReference>
<dbReference type="EMBL" id="JAJJMB010005585">
    <property type="protein sequence ID" value="KAI3938121.1"/>
    <property type="molecule type" value="Genomic_DNA"/>
</dbReference>
<evidence type="ECO:0000256" key="10">
    <source>
        <dbReference type="RuleBase" id="RU363036"/>
    </source>
</evidence>
<dbReference type="SUPFAM" id="SSF50978">
    <property type="entry name" value="WD40 repeat-like"/>
    <property type="match status" value="1"/>
</dbReference>
<keyword evidence="4 10" id="KW-0067">ATP-binding</keyword>
<evidence type="ECO:0000256" key="8">
    <source>
        <dbReference type="ARBA" id="ARBA00048248"/>
    </source>
</evidence>
<keyword evidence="2 10" id="KW-0436">Ligase</keyword>
<evidence type="ECO:0000256" key="9">
    <source>
        <dbReference type="PROSITE-ProRule" id="PRU00221"/>
    </source>
</evidence>
<dbReference type="GO" id="GO:0005737">
    <property type="term" value="C:cytoplasm"/>
    <property type="evidence" value="ECO:0007669"/>
    <property type="project" value="TreeGrafter"/>
</dbReference>
<reference evidence="11" key="1">
    <citation type="submission" date="2022-04" db="EMBL/GenBank/DDBJ databases">
        <title>A functionally conserved STORR gene fusion in Papaver species that diverged 16.8 million years ago.</title>
        <authorList>
            <person name="Catania T."/>
        </authorList>
    </citation>
    <scope>NUCLEOTIDE SEQUENCE</scope>
    <source>
        <strain evidence="11">S-188037</strain>
    </source>
</reference>
<evidence type="ECO:0000256" key="3">
    <source>
        <dbReference type="ARBA" id="ARBA00022741"/>
    </source>
</evidence>
<evidence type="ECO:0000256" key="1">
    <source>
        <dbReference type="ARBA" id="ARBA00013160"/>
    </source>
</evidence>
<feature type="repeat" description="WD" evidence="9">
    <location>
        <begin position="21"/>
        <end position="62"/>
    </location>
</feature>
<dbReference type="InterPro" id="IPR014729">
    <property type="entry name" value="Rossmann-like_a/b/a_fold"/>
</dbReference>
<comment type="similarity">
    <text evidence="10">Belongs to the class-I aminoacyl-tRNA synthetase family.</text>
</comment>
<dbReference type="SMART" id="SM00320">
    <property type="entry name" value="WD40"/>
    <property type="match status" value="3"/>
</dbReference>
<proteinExistence type="inferred from homology"/>
<name>A0AAD4T2W8_9MAGN</name>
<keyword evidence="3 10" id="KW-0547">Nucleotide-binding</keyword>
<dbReference type="InterPro" id="IPR050489">
    <property type="entry name" value="Tyr-tRNA_synthase"/>
</dbReference>
<gene>
    <name evidence="11" type="ORF">MKW98_018677</name>
</gene>
<evidence type="ECO:0000256" key="5">
    <source>
        <dbReference type="ARBA" id="ARBA00022917"/>
    </source>
</evidence>
<dbReference type="Pfam" id="PF00579">
    <property type="entry name" value="tRNA-synt_1b"/>
    <property type="match status" value="1"/>
</dbReference>
<organism evidence="11 12">
    <name type="scientific">Papaver atlanticum</name>
    <dbReference type="NCBI Taxonomy" id="357466"/>
    <lineage>
        <taxon>Eukaryota</taxon>
        <taxon>Viridiplantae</taxon>
        <taxon>Streptophyta</taxon>
        <taxon>Embryophyta</taxon>
        <taxon>Tracheophyta</taxon>
        <taxon>Spermatophyta</taxon>
        <taxon>Magnoliopsida</taxon>
        <taxon>Ranunculales</taxon>
        <taxon>Papaveraceae</taxon>
        <taxon>Papaveroideae</taxon>
        <taxon>Papaver</taxon>
    </lineage>
</organism>
<evidence type="ECO:0000256" key="4">
    <source>
        <dbReference type="ARBA" id="ARBA00022840"/>
    </source>
</evidence>
<dbReference type="EC" id="6.1.1.1" evidence="1"/>
<dbReference type="Proteomes" id="UP001202328">
    <property type="component" value="Unassembled WGS sequence"/>
</dbReference>
<evidence type="ECO:0000313" key="11">
    <source>
        <dbReference type="EMBL" id="KAI3938121.1"/>
    </source>
</evidence>
<dbReference type="Gene3D" id="3.40.50.620">
    <property type="entry name" value="HUPs"/>
    <property type="match status" value="1"/>
</dbReference>
<keyword evidence="9" id="KW-0853">WD repeat</keyword>
<evidence type="ECO:0000256" key="2">
    <source>
        <dbReference type="ARBA" id="ARBA00022598"/>
    </source>
</evidence>
<dbReference type="PANTHER" id="PTHR46264">
    <property type="entry name" value="TYROSINE-TRNA LIGASE"/>
    <property type="match status" value="1"/>
</dbReference>
<dbReference type="GO" id="GO:0006437">
    <property type="term" value="P:tyrosyl-tRNA aminoacylation"/>
    <property type="evidence" value="ECO:0007669"/>
    <property type="project" value="TreeGrafter"/>
</dbReference>
<keyword evidence="12" id="KW-1185">Reference proteome</keyword>
<evidence type="ECO:0000256" key="7">
    <source>
        <dbReference type="ARBA" id="ARBA00033323"/>
    </source>
</evidence>
<sequence length="362" mass="40571">MLILLLPSGVAAASGGGGSVVQPPTDSISSLCFSPKGNYLVATSWDNQVRCWEIQISGTVAKAAIADDQLVLCLAWKDDGMTVFSGGCDKQEAGIRLSSTRTLGSKRKSIHNSSQNAVTHSVKYPLMVVGASDRNLIVFNLNKPRVKYCEIMGREENEDLSPGQLMYPCMQCADILLLEADIFQLGMDQRKVSMLSRDYRKKIKKTKNKPIMLSQRTNSPIILPHHMLPGLKEGQEKLSKSDAPSTIFMEDEEDQVEKEIHKAHCLEGTVEGNPCLEYIKYIIFPWFQEFEEGFEEHGGNKTFKNLEDLITDYQNKKMHPADLKPALAKALNRILKPVRDHFNNDPEAKALLEKVKKYNVTR</sequence>
<accession>A0AAD4T2W8</accession>
<dbReference type="InterPro" id="IPR015943">
    <property type="entry name" value="WD40/YVTN_repeat-like_dom_sf"/>
</dbReference>
<protein>
    <recommendedName>
        <fullName evidence="1">tyrosine--tRNA ligase</fullName>
        <ecNumber evidence="1">6.1.1.1</ecNumber>
    </recommendedName>
    <alternativeName>
        <fullName evidence="7">Tyrosyl-tRNA synthetase</fullName>
    </alternativeName>
</protein>
<dbReference type="GO" id="GO:0004831">
    <property type="term" value="F:tyrosine-tRNA ligase activity"/>
    <property type="evidence" value="ECO:0007669"/>
    <property type="project" value="UniProtKB-EC"/>
</dbReference>
<keyword evidence="5 10" id="KW-0648">Protein biosynthesis</keyword>
<evidence type="ECO:0000256" key="6">
    <source>
        <dbReference type="ARBA" id="ARBA00023146"/>
    </source>
</evidence>
<dbReference type="PROSITE" id="PS50294">
    <property type="entry name" value="WD_REPEATS_REGION"/>
    <property type="match status" value="1"/>
</dbReference>
<dbReference type="SUPFAM" id="SSF52374">
    <property type="entry name" value="Nucleotidylyl transferase"/>
    <property type="match status" value="1"/>
</dbReference>
<dbReference type="PROSITE" id="PS50082">
    <property type="entry name" value="WD_REPEATS_2"/>
    <property type="match status" value="1"/>
</dbReference>
<comment type="caution">
    <text evidence="11">The sequence shown here is derived from an EMBL/GenBank/DDBJ whole genome shotgun (WGS) entry which is preliminary data.</text>
</comment>
<evidence type="ECO:0000313" key="12">
    <source>
        <dbReference type="Proteomes" id="UP001202328"/>
    </source>
</evidence>
<dbReference type="PANTHER" id="PTHR46264:SF4">
    <property type="entry name" value="TYROSINE--TRNA LIGASE, CYTOPLASMIC"/>
    <property type="match status" value="1"/>
</dbReference>
<keyword evidence="6 10" id="KW-0030">Aminoacyl-tRNA synthetase</keyword>
<comment type="catalytic activity">
    <reaction evidence="8">
        <text>tRNA(Tyr) + L-tyrosine + ATP = L-tyrosyl-tRNA(Tyr) + AMP + diphosphate + H(+)</text>
        <dbReference type="Rhea" id="RHEA:10220"/>
        <dbReference type="Rhea" id="RHEA-COMP:9706"/>
        <dbReference type="Rhea" id="RHEA-COMP:9707"/>
        <dbReference type="ChEBI" id="CHEBI:15378"/>
        <dbReference type="ChEBI" id="CHEBI:30616"/>
        <dbReference type="ChEBI" id="CHEBI:33019"/>
        <dbReference type="ChEBI" id="CHEBI:58315"/>
        <dbReference type="ChEBI" id="CHEBI:78442"/>
        <dbReference type="ChEBI" id="CHEBI:78536"/>
        <dbReference type="ChEBI" id="CHEBI:456215"/>
        <dbReference type="EC" id="6.1.1.1"/>
    </reaction>
</comment>
<dbReference type="AlphaFoldDB" id="A0AAD4T2W8"/>
<dbReference type="InterPro" id="IPR036322">
    <property type="entry name" value="WD40_repeat_dom_sf"/>
</dbReference>
<dbReference type="InterPro" id="IPR002305">
    <property type="entry name" value="aa-tRNA-synth_Ic"/>
</dbReference>
<dbReference type="InterPro" id="IPR001680">
    <property type="entry name" value="WD40_rpt"/>
</dbReference>
<dbReference type="GO" id="GO:0005524">
    <property type="term" value="F:ATP binding"/>
    <property type="evidence" value="ECO:0007669"/>
    <property type="project" value="UniProtKB-KW"/>
</dbReference>
<dbReference type="Gene3D" id="2.130.10.10">
    <property type="entry name" value="YVTN repeat-like/Quinoprotein amine dehydrogenase"/>
    <property type="match status" value="1"/>
</dbReference>